<reference evidence="1" key="1">
    <citation type="journal article" date="2015" name="Nature">
        <title>Complex archaea that bridge the gap between prokaryotes and eukaryotes.</title>
        <authorList>
            <person name="Spang A."/>
            <person name="Saw J.H."/>
            <person name="Jorgensen S.L."/>
            <person name="Zaremba-Niedzwiedzka K."/>
            <person name="Martijn J."/>
            <person name="Lind A.E."/>
            <person name="van Eijk R."/>
            <person name="Schleper C."/>
            <person name="Guy L."/>
            <person name="Ettema T.J."/>
        </authorList>
    </citation>
    <scope>NUCLEOTIDE SEQUENCE</scope>
</reference>
<proteinExistence type="predicted"/>
<gene>
    <name evidence="1" type="ORF">LCGC14_1755980</name>
</gene>
<sequence length="184" mass="19190">MANQLTRYATVASLLTAGEGSFFGYHVYPMTSANTGEPAAVIDEVRVFQTVLPFRAVVRQIVTEVTTLVAAQFYSVGIYRIDGNSLLVHTGAITTASAAVISTTVTAVTLEPGVYWFAQTADTTTTLTMRQVGAVTNSLAFQNAGSEIRSGTAANSSSSGVLPATLGTITASVSRFPVLALFAP</sequence>
<accession>A0A0F9JHP3</accession>
<organism evidence="1">
    <name type="scientific">marine sediment metagenome</name>
    <dbReference type="NCBI Taxonomy" id="412755"/>
    <lineage>
        <taxon>unclassified sequences</taxon>
        <taxon>metagenomes</taxon>
        <taxon>ecological metagenomes</taxon>
    </lineage>
</organism>
<evidence type="ECO:0000313" key="1">
    <source>
        <dbReference type="EMBL" id="KKM05256.1"/>
    </source>
</evidence>
<dbReference type="AlphaFoldDB" id="A0A0F9JHP3"/>
<name>A0A0F9JHP3_9ZZZZ</name>
<comment type="caution">
    <text evidence="1">The sequence shown here is derived from an EMBL/GenBank/DDBJ whole genome shotgun (WGS) entry which is preliminary data.</text>
</comment>
<protein>
    <submittedName>
        <fullName evidence="1">Uncharacterized protein</fullName>
    </submittedName>
</protein>
<dbReference type="EMBL" id="LAZR01016263">
    <property type="protein sequence ID" value="KKM05256.1"/>
    <property type="molecule type" value="Genomic_DNA"/>
</dbReference>